<dbReference type="Proteomes" id="UP000076609">
    <property type="component" value="Unassembled WGS sequence"/>
</dbReference>
<keyword evidence="1 2" id="KW-0732">Signal</keyword>
<dbReference type="InterPro" id="IPR002491">
    <property type="entry name" value="ABC_transptr_periplasmic_BD"/>
</dbReference>
<feature type="chain" id="PRO_5046186012" evidence="2">
    <location>
        <begin position="18"/>
        <end position="268"/>
    </location>
</feature>
<evidence type="ECO:0000313" key="4">
    <source>
        <dbReference type="EMBL" id="KZE11495.1"/>
    </source>
</evidence>
<gene>
    <name evidence="4" type="ORF">AVT10_04385</name>
</gene>
<sequence>MIRLAALLLAAPGLVSAAPRLPRVVSINPCVDAVLARVADPAQIVGISHYSQDIRATSVPLSWSNRFKATSGTAEEVVALRPDIVLAGPHVEPATIAALKRLKIALVQYPVAESVPESMEQVRAIAAATGHAARGEALAARIAAAATPARVAPVGALVWQGNGLVPGAGTLTDDLLKRAGFRNMSAAYGLKQWDVLPLEYLVANPPRVLLSTAPAGVQDDRMTGHPAVRRLAQHIKVAPYPTRLMNCGGPTIIAAMARLRQVRGAVTS</sequence>
<feature type="signal peptide" evidence="2">
    <location>
        <begin position="1"/>
        <end position="17"/>
    </location>
</feature>
<dbReference type="EMBL" id="LQQO01000034">
    <property type="protein sequence ID" value="KZE11495.1"/>
    <property type="molecule type" value="Genomic_DNA"/>
</dbReference>
<keyword evidence="5" id="KW-1185">Reference proteome</keyword>
<name>A0ABR5YB39_9SPHN</name>
<accession>A0ABR5YB39</accession>
<dbReference type="PANTHER" id="PTHR30535:SF35">
    <property type="entry name" value="PERIPLASMIC BINDING PROTEIN"/>
    <property type="match status" value="1"/>
</dbReference>
<proteinExistence type="predicted"/>
<dbReference type="InterPro" id="IPR050902">
    <property type="entry name" value="ABC_Transporter_SBP"/>
</dbReference>
<comment type="caution">
    <text evidence="4">The sequence shown here is derived from an EMBL/GenBank/DDBJ whole genome shotgun (WGS) entry which is preliminary data.</text>
</comment>
<dbReference type="PANTHER" id="PTHR30535">
    <property type="entry name" value="VITAMIN B12-BINDING PROTEIN"/>
    <property type="match status" value="1"/>
</dbReference>
<dbReference type="SUPFAM" id="SSF53807">
    <property type="entry name" value="Helical backbone' metal receptor"/>
    <property type="match status" value="1"/>
</dbReference>
<dbReference type="CDD" id="cd00636">
    <property type="entry name" value="TroA-like"/>
    <property type="match status" value="1"/>
</dbReference>
<evidence type="ECO:0000256" key="1">
    <source>
        <dbReference type="ARBA" id="ARBA00022729"/>
    </source>
</evidence>
<evidence type="ECO:0000256" key="2">
    <source>
        <dbReference type="SAM" id="SignalP"/>
    </source>
</evidence>
<dbReference type="RefSeq" id="WP_066691990.1">
    <property type="nucleotide sequence ID" value="NZ_CP117025.1"/>
</dbReference>
<evidence type="ECO:0000313" key="5">
    <source>
        <dbReference type="Proteomes" id="UP000076609"/>
    </source>
</evidence>
<dbReference type="Gene3D" id="3.40.50.1980">
    <property type="entry name" value="Nitrogenase molybdenum iron protein domain"/>
    <property type="match status" value="2"/>
</dbReference>
<dbReference type="InterPro" id="IPR054828">
    <property type="entry name" value="Vit_B12_bind_prot"/>
</dbReference>
<protein>
    <submittedName>
        <fullName evidence="4">ABC transporter substrate-binding protein</fullName>
    </submittedName>
</protein>
<organism evidence="4 5">
    <name type="scientific">Sphingomonas hankookensis</name>
    <dbReference type="NCBI Taxonomy" id="563996"/>
    <lineage>
        <taxon>Bacteria</taxon>
        <taxon>Pseudomonadati</taxon>
        <taxon>Pseudomonadota</taxon>
        <taxon>Alphaproteobacteria</taxon>
        <taxon>Sphingomonadales</taxon>
        <taxon>Sphingomonadaceae</taxon>
        <taxon>Sphingomonas</taxon>
    </lineage>
</organism>
<feature type="domain" description="Fe/B12 periplasmic-binding" evidence="3">
    <location>
        <begin position="24"/>
        <end position="230"/>
    </location>
</feature>
<dbReference type="NCBIfam" id="NF038402">
    <property type="entry name" value="TroA_like"/>
    <property type="match status" value="1"/>
</dbReference>
<dbReference type="Pfam" id="PF01497">
    <property type="entry name" value="Peripla_BP_2"/>
    <property type="match status" value="1"/>
</dbReference>
<reference evidence="5" key="1">
    <citation type="submission" date="2016-01" db="EMBL/GenBank/DDBJ databases">
        <title>Draft genome of Chromobacterium sp. F49.</title>
        <authorList>
            <person name="Hong K.W."/>
        </authorList>
    </citation>
    <scope>NUCLEOTIDE SEQUENCE [LARGE SCALE GENOMIC DNA]</scope>
    <source>
        <strain evidence="5">CN3</strain>
    </source>
</reference>
<evidence type="ECO:0000259" key="3">
    <source>
        <dbReference type="Pfam" id="PF01497"/>
    </source>
</evidence>